<dbReference type="Gene3D" id="3.40.50.300">
    <property type="entry name" value="P-loop containing nucleotide triphosphate hydrolases"/>
    <property type="match status" value="1"/>
</dbReference>
<reference evidence="3 4" key="1">
    <citation type="submission" date="2022-03" db="EMBL/GenBank/DDBJ databases">
        <title>Novel taxa within the pig intestine.</title>
        <authorList>
            <person name="Wylensek D."/>
            <person name="Bishof K."/>
            <person name="Afrizal A."/>
            <person name="Clavel T."/>
        </authorList>
    </citation>
    <scope>NUCLEOTIDE SEQUENCE [LARGE SCALE GENOMIC DNA]</scope>
    <source>
        <strain evidence="3 4">CLA-KB-P133</strain>
    </source>
</reference>
<name>A0AB35U2J3_9FIRM</name>
<sequence length="431" mass="49675">MYRKFYEVIRKWEQDQIQKPLMVIGVRQVGKTWLIKKFCQDVYHDYVYINLEERNDIASVFDGSLEPETILMKISQLLGRVIDEKTPVFFDEIQCCERAVTAMKYFCESEKNYRILCAGSLLGVKIRRFQSSFPVGKVHIVQMYPLDFEEFLLACGEQLLRDGIRDAYSSRKPLAQGIHEKALHLYQDYLYVGGMPEAVQSYLDHGKNALEVDSVIYDNLILAYLADMAKYVTSPQESVKITQVYNSIPRQLAKENPKFQYSQVRSGANSRDFSGPLDWLDASGMVYAVHGLQAPLSPLKSYVDENSFKIYLSDVGLLRHSCGLHYRDLLMESVNIYKGAVTENYVVQQLKAAGKELYYYKPSLSMEIDLVLDLDEQIIPVEIKSGRHKRSTSLQNYRNKYHPAYAVRISALNFGWHDELFSVPLYAAWCL</sequence>
<dbReference type="SUPFAM" id="SSF52540">
    <property type="entry name" value="P-loop containing nucleoside triphosphate hydrolases"/>
    <property type="match status" value="1"/>
</dbReference>
<dbReference type="InterPro" id="IPR041682">
    <property type="entry name" value="AAA_14"/>
</dbReference>
<dbReference type="InterPro" id="IPR025420">
    <property type="entry name" value="DUF4143"/>
</dbReference>
<keyword evidence="4" id="KW-1185">Reference proteome</keyword>
<gene>
    <name evidence="3" type="ORF">MOZ60_06315</name>
</gene>
<protein>
    <submittedName>
        <fullName evidence="3">ATP-binding protein</fullName>
    </submittedName>
</protein>
<dbReference type="PANTHER" id="PTHR33295:SF7">
    <property type="entry name" value="ATPASE"/>
    <property type="match status" value="1"/>
</dbReference>
<evidence type="ECO:0000313" key="3">
    <source>
        <dbReference type="EMBL" id="MDX8419705.1"/>
    </source>
</evidence>
<feature type="domain" description="AAA" evidence="1">
    <location>
        <begin position="19"/>
        <end position="152"/>
    </location>
</feature>
<feature type="domain" description="DUF4143" evidence="2">
    <location>
        <begin position="227"/>
        <end position="386"/>
    </location>
</feature>
<evidence type="ECO:0000259" key="2">
    <source>
        <dbReference type="Pfam" id="PF13635"/>
    </source>
</evidence>
<dbReference type="Proteomes" id="UP001286174">
    <property type="component" value="Unassembled WGS sequence"/>
</dbReference>
<evidence type="ECO:0000313" key="4">
    <source>
        <dbReference type="Proteomes" id="UP001286174"/>
    </source>
</evidence>
<accession>A0AB35U2J3</accession>
<dbReference type="GO" id="GO:0005524">
    <property type="term" value="F:ATP binding"/>
    <property type="evidence" value="ECO:0007669"/>
    <property type="project" value="UniProtKB-KW"/>
</dbReference>
<dbReference type="Pfam" id="PF13635">
    <property type="entry name" value="DUF4143"/>
    <property type="match status" value="1"/>
</dbReference>
<proteinExistence type="predicted"/>
<keyword evidence="3" id="KW-0067">ATP-binding</keyword>
<dbReference type="EMBL" id="JALBUR010000012">
    <property type="protein sequence ID" value="MDX8419705.1"/>
    <property type="molecule type" value="Genomic_DNA"/>
</dbReference>
<dbReference type="Pfam" id="PF13173">
    <property type="entry name" value="AAA_14"/>
    <property type="match status" value="1"/>
</dbReference>
<organism evidence="3 4">
    <name type="scientific">Grylomicrobium aquisgranensis</name>
    <dbReference type="NCBI Taxonomy" id="2926318"/>
    <lineage>
        <taxon>Bacteria</taxon>
        <taxon>Bacillati</taxon>
        <taxon>Bacillota</taxon>
        <taxon>Erysipelotrichia</taxon>
        <taxon>Erysipelotrichales</taxon>
        <taxon>Erysipelotrichaceae</taxon>
        <taxon>Grylomicrobium</taxon>
    </lineage>
</organism>
<dbReference type="RefSeq" id="WP_370596029.1">
    <property type="nucleotide sequence ID" value="NZ_JALBUR010000012.1"/>
</dbReference>
<dbReference type="InterPro" id="IPR027417">
    <property type="entry name" value="P-loop_NTPase"/>
</dbReference>
<evidence type="ECO:0000259" key="1">
    <source>
        <dbReference type="Pfam" id="PF13173"/>
    </source>
</evidence>
<comment type="caution">
    <text evidence="3">The sequence shown here is derived from an EMBL/GenBank/DDBJ whole genome shotgun (WGS) entry which is preliminary data.</text>
</comment>
<dbReference type="PANTHER" id="PTHR33295">
    <property type="entry name" value="ATPASE"/>
    <property type="match status" value="1"/>
</dbReference>
<dbReference type="AlphaFoldDB" id="A0AB35U2J3"/>
<keyword evidence="3" id="KW-0547">Nucleotide-binding</keyword>